<comment type="caution">
    <text evidence="3">The sequence shown here is derived from an EMBL/GenBank/DDBJ whole genome shotgun (WGS) entry which is preliminary data.</text>
</comment>
<evidence type="ECO:0000313" key="4">
    <source>
        <dbReference type="Proteomes" id="UP000177796"/>
    </source>
</evidence>
<name>A0A1F8FV01_9BACT</name>
<dbReference type="PANTHER" id="PTHR47505:SF1">
    <property type="entry name" value="DNA UTILIZATION PROTEIN YHGH"/>
    <property type="match status" value="1"/>
</dbReference>
<sequence>MTRYRERIKNALAYVADCIIPRRCVGCKKPREALCALCAQKHFEPWIRCFVCGARRTTGSFCPGSCRAKTQRTLKKIFWAGPFDGTLREAIWQLKYKKRRELAEPLGKLLAQKFKRSKSDFEQYVVIPIPLHASKERSRGFNQALLIAQAFAKETGLAVAADVLKKKTDTQPQARITSKEERLKNLTGAFTISKSDFNSAYGSRTSIILVDDVATTGATLFEASRALEQAGAENIIGLVVAHGQN</sequence>
<dbReference type="InterPro" id="IPR029057">
    <property type="entry name" value="PRTase-like"/>
</dbReference>
<feature type="domain" description="Phosphoribosyltransferase" evidence="2">
    <location>
        <begin position="139"/>
        <end position="242"/>
    </location>
</feature>
<proteinExistence type="inferred from homology"/>
<evidence type="ECO:0000259" key="2">
    <source>
        <dbReference type="Pfam" id="PF00156"/>
    </source>
</evidence>
<evidence type="ECO:0000313" key="3">
    <source>
        <dbReference type="EMBL" id="OGN16811.1"/>
    </source>
</evidence>
<dbReference type="PANTHER" id="PTHR47505">
    <property type="entry name" value="DNA UTILIZATION PROTEIN YHGH"/>
    <property type="match status" value="1"/>
</dbReference>
<evidence type="ECO:0000256" key="1">
    <source>
        <dbReference type="ARBA" id="ARBA00008007"/>
    </source>
</evidence>
<accession>A0A1F8FV01</accession>
<dbReference type="EMBL" id="MGJY01000003">
    <property type="protein sequence ID" value="OGN16811.1"/>
    <property type="molecule type" value="Genomic_DNA"/>
</dbReference>
<dbReference type="AlphaFoldDB" id="A0A1F8FV01"/>
<dbReference type="Proteomes" id="UP000177796">
    <property type="component" value="Unassembled WGS sequence"/>
</dbReference>
<gene>
    <name evidence="3" type="ORF">A3C81_03140</name>
</gene>
<dbReference type="SUPFAM" id="SSF53271">
    <property type="entry name" value="PRTase-like"/>
    <property type="match status" value="1"/>
</dbReference>
<dbReference type="Gene3D" id="3.40.50.2020">
    <property type="match status" value="1"/>
</dbReference>
<organism evidence="3 4">
    <name type="scientific">Candidatus Yanofskybacteria bacterium RIFCSPHIGHO2_02_FULL_46_19</name>
    <dbReference type="NCBI Taxonomy" id="1802684"/>
    <lineage>
        <taxon>Bacteria</taxon>
        <taxon>Candidatus Yanofskyibacteriota</taxon>
    </lineage>
</organism>
<comment type="similarity">
    <text evidence="1">Belongs to the ComF/GntX family.</text>
</comment>
<dbReference type="Pfam" id="PF00156">
    <property type="entry name" value="Pribosyltran"/>
    <property type="match status" value="1"/>
</dbReference>
<dbReference type="InterPro" id="IPR051910">
    <property type="entry name" value="ComF/GntX_DNA_util-trans"/>
</dbReference>
<protein>
    <recommendedName>
        <fullName evidence="2">Phosphoribosyltransferase domain-containing protein</fullName>
    </recommendedName>
</protein>
<reference evidence="3 4" key="1">
    <citation type="journal article" date="2016" name="Nat. Commun.">
        <title>Thousands of microbial genomes shed light on interconnected biogeochemical processes in an aquifer system.</title>
        <authorList>
            <person name="Anantharaman K."/>
            <person name="Brown C.T."/>
            <person name="Hug L.A."/>
            <person name="Sharon I."/>
            <person name="Castelle C.J."/>
            <person name="Probst A.J."/>
            <person name="Thomas B.C."/>
            <person name="Singh A."/>
            <person name="Wilkins M.J."/>
            <person name="Karaoz U."/>
            <person name="Brodie E.L."/>
            <person name="Williams K.H."/>
            <person name="Hubbard S.S."/>
            <person name="Banfield J.F."/>
        </authorList>
    </citation>
    <scope>NUCLEOTIDE SEQUENCE [LARGE SCALE GENOMIC DNA]</scope>
</reference>
<dbReference type="InterPro" id="IPR000836">
    <property type="entry name" value="PRTase_dom"/>
</dbReference>
<dbReference type="CDD" id="cd06223">
    <property type="entry name" value="PRTases_typeI"/>
    <property type="match status" value="1"/>
</dbReference>